<protein>
    <submittedName>
        <fullName evidence="9">Carcinoembryonic antigen-related cell adhesion molecule 1-like isoform X1</fullName>
    </submittedName>
</protein>
<dbReference type="GeneID" id="121135487"/>
<evidence type="ECO:0000259" key="7">
    <source>
        <dbReference type="PROSITE" id="PS50835"/>
    </source>
</evidence>
<evidence type="ECO:0000256" key="6">
    <source>
        <dbReference type="SAM" id="SignalP"/>
    </source>
</evidence>
<dbReference type="InterPro" id="IPR036179">
    <property type="entry name" value="Ig-like_dom_sf"/>
</dbReference>
<sequence>MELTSAPLHKGQVPWRGLLLAALLLTYCNSSATAQARLAAVPPNVVVGASVILEIHDLETKIMAYYWYRGPHLHDDKEIVRFIPSRLVNMRGPAHTGREKVYQDGFMLLENVNKNDAGTYTARLLTMNYDTLVLSLQFQVYAPLPKPNITSNNSNPMEGEDSVALMCEPETQNTVYLWRINGQSLSEGDRLKLSIDNRTLTLLTVVRTDTGPYECETRNLVSTSRSEPFTLNITYGPDVPIISPSDTHFQSRTNLSLSCHAASNPPAQYSWSVNGELQASSQELFIPNITTNNSRSSTCLVHNSATGLNRTTVKNIIVLEPVNVPSIEASKTVVKELESVSLTCSSNDPGISFRWLFKGEHLVLTDRMKLSDNNRILTIDPVKLEDSGEYKCEVSNPANFKDSDAIVLDIIPIYGKRNFWHSWGPIIGIVAQCLLGLAALIILVVFLLKTIRGRNLGKKENINQMKDGRKPAGK</sequence>
<dbReference type="Pfam" id="PF13927">
    <property type="entry name" value="Ig_3"/>
    <property type="match status" value="2"/>
</dbReference>
<dbReference type="Proteomes" id="UP000886700">
    <property type="component" value="Unplaced"/>
</dbReference>
<dbReference type="PANTHER" id="PTHR44427:SF1">
    <property type="entry name" value="CARCINOEMBRYONIC ANTIGEN-RELATED CELL ADHESION MOLECULE 1"/>
    <property type="match status" value="1"/>
</dbReference>
<evidence type="ECO:0000313" key="9">
    <source>
        <dbReference type="RefSeq" id="XP_040590259.1"/>
    </source>
</evidence>
<keyword evidence="5" id="KW-0472">Membrane</keyword>
<gene>
    <name evidence="9" type="primary">LOC121135487</name>
</gene>
<dbReference type="InterPro" id="IPR003598">
    <property type="entry name" value="Ig_sub2"/>
</dbReference>
<proteinExistence type="inferred from homology"/>
<dbReference type="Gene3D" id="2.60.40.10">
    <property type="entry name" value="Immunoglobulins"/>
    <property type="match status" value="4"/>
</dbReference>
<dbReference type="PANTHER" id="PTHR44427">
    <property type="entry name" value="CARCINOEMBRYONIC ANTIGEN-RELATED CELL ADHESION MOLECULE 19"/>
    <property type="match status" value="1"/>
</dbReference>
<evidence type="ECO:0000256" key="5">
    <source>
        <dbReference type="SAM" id="Phobius"/>
    </source>
</evidence>
<evidence type="ECO:0000256" key="4">
    <source>
        <dbReference type="ARBA" id="ARBA00038222"/>
    </source>
</evidence>
<keyword evidence="5" id="KW-0812">Transmembrane</keyword>
<name>A0ABM2WHE1_MESAU</name>
<dbReference type="Pfam" id="PF07686">
    <property type="entry name" value="V-set"/>
    <property type="match status" value="1"/>
</dbReference>
<dbReference type="PROSITE" id="PS50835">
    <property type="entry name" value="IG_LIKE"/>
    <property type="match status" value="3"/>
</dbReference>
<dbReference type="InterPro" id="IPR007110">
    <property type="entry name" value="Ig-like_dom"/>
</dbReference>
<dbReference type="CDD" id="cd05740">
    <property type="entry name" value="IgI_hCEACAM_2_4_6_like"/>
    <property type="match status" value="1"/>
</dbReference>
<dbReference type="CDD" id="cd20948">
    <property type="entry name" value="IgC2_CEACAM5-like"/>
    <property type="match status" value="1"/>
</dbReference>
<organism evidence="8 9">
    <name type="scientific">Mesocricetus auratus</name>
    <name type="common">Golden hamster</name>
    <dbReference type="NCBI Taxonomy" id="10036"/>
    <lineage>
        <taxon>Eukaryota</taxon>
        <taxon>Metazoa</taxon>
        <taxon>Chordata</taxon>
        <taxon>Craniata</taxon>
        <taxon>Vertebrata</taxon>
        <taxon>Euteleostomi</taxon>
        <taxon>Mammalia</taxon>
        <taxon>Eutheria</taxon>
        <taxon>Euarchontoglires</taxon>
        <taxon>Glires</taxon>
        <taxon>Rodentia</taxon>
        <taxon>Myomorpha</taxon>
        <taxon>Muroidea</taxon>
        <taxon>Cricetidae</taxon>
        <taxon>Cricetinae</taxon>
        <taxon>Mesocricetus</taxon>
    </lineage>
</organism>
<evidence type="ECO:0000256" key="2">
    <source>
        <dbReference type="ARBA" id="ARBA00023180"/>
    </source>
</evidence>
<dbReference type="SMART" id="SM00409">
    <property type="entry name" value="IG"/>
    <property type="match status" value="4"/>
</dbReference>
<feature type="domain" description="Ig-like" evidence="7">
    <location>
        <begin position="237"/>
        <end position="314"/>
    </location>
</feature>
<dbReference type="Pfam" id="PF13895">
    <property type="entry name" value="Ig_2"/>
    <property type="match status" value="1"/>
</dbReference>
<evidence type="ECO:0000313" key="8">
    <source>
        <dbReference type="Proteomes" id="UP000886700"/>
    </source>
</evidence>
<feature type="domain" description="Ig-like" evidence="7">
    <location>
        <begin position="325"/>
        <end position="409"/>
    </location>
</feature>
<dbReference type="SUPFAM" id="SSF48726">
    <property type="entry name" value="Immunoglobulin"/>
    <property type="match status" value="4"/>
</dbReference>
<dbReference type="RefSeq" id="XP_040590259.1">
    <property type="nucleotide sequence ID" value="XM_040734325.1"/>
</dbReference>
<dbReference type="SMART" id="SM00408">
    <property type="entry name" value="IGc2"/>
    <property type="match status" value="3"/>
</dbReference>
<feature type="transmembrane region" description="Helical" evidence="5">
    <location>
        <begin position="423"/>
        <end position="448"/>
    </location>
</feature>
<feature type="chain" id="PRO_5045192671" evidence="6">
    <location>
        <begin position="31"/>
        <end position="474"/>
    </location>
</feature>
<accession>A0ABM2WHE1</accession>
<comment type="similarity">
    <text evidence="4">Belongs to the immunoglobulin superfamily. CEA family.</text>
</comment>
<dbReference type="InterPro" id="IPR050831">
    <property type="entry name" value="CEA_cell_adhesion"/>
</dbReference>
<reference evidence="9" key="1">
    <citation type="submission" date="2025-08" db="UniProtKB">
        <authorList>
            <consortium name="RefSeq"/>
        </authorList>
    </citation>
    <scope>IDENTIFICATION</scope>
    <source>
        <tissue evidence="9">Liver</tissue>
    </source>
</reference>
<keyword evidence="3" id="KW-0393">Immunoglobulin domain</keyword>
<feature type="signal peptide" evidence="6">
    <location>
        <begin position="1"/>
        <end position="30"/>
    </location>
</feature>
<keyword evidence="2" id="KW-0325">Glycoprotein</keyword>
<keyword evidence="5" id="KW-1133">Transmembrane helix</keyword>
<keyword evidence="8" id="KW-1185">Reference proteome</keyword>
<evidence type="ECO:0000256" key="3">
    <source>
        <dbReference type="ARBA" id="ARBA00023319"/>
    </source>
</evidence>
<dbReference type="InterPro" id="IPR003599">
    <property type="entry name" value="Ig_sub"/>
</dbReference>
<dbReference type="InterPro" id="IPR013783">
    <property type="entry name" value="Ig-like_fold"/>
</dbReference>
<dbReference type="InterPro" id="IPR013106">
    <property type="entry name" value="Ig_V-set"/>
</dbReference>
<evidence type="ECO:0000256" key="1">
    <source>
        <dbReference type="ARBA" id="ARBA00022729"/>
    </source>
</evidence>
<feature type="domain" description="Ig-like" evidence="7">
    <location>
        <begin position="145"/>
        <end position="232"/>
    </location>
</feature>
<keyword evidence="1 6" id="KW-0732">Signal</keyword>